<evidence type="ECO:0008006" key="4">
    <source>
        <dbReference type="Google" id="ProtNLM"/>
    </source>
</evidence>
<reference evidence="3" key="1">
    <citation type="journal article" date="2017" name="Acta Aliment.">
        <title>Plant polysaccharide degrading enzyme system of Thermpbifida cellulosilytica TB100 revealed by de novo genome project data.</title>
        <authorList>
            <person name="Toth A."/>
            <person name="Baka E."/>
            <person name="Luzics S."/>
            <person name="Bata-Vidacs I."/>
            <person name="Nagy I."/>
            <person name="Balint B."/>
            <person name="Herceg R."/>
            <person name="Olasz F."/>
            <person name="Wilk T."/>
            <person name="Nagy T."/>
            <person name="Kriszt B."/>
            <person name="Nagy I."/>
            <person name="Kukolya J."/>
        </authorList>
    </citation>
    <scope>NUCLEOTIDE SEQUENCE [LARGE SCALE GENOMIC DNA]</scope>
    <source>
        <strain evidence="3">TB100</strain>
    </source>
</reference>
<proteinExistence type="predicted"/>
<dbReference type="EMBL" id="LGEM01000041">
    <property type="protein sequence ID" value="KUP97073.1"/>
    <property type="molecule type" value="Genomic_DNA"/>
</dbReference>
<dbReference type="Proteomes" id="UP000074382">
    <property type="component" value="Unassembled WGS sequence"/>
</dbReference>
<evidence type="ECO:0000313" key="3">
    <source>
        <dbReference type="Proteomes" id="UP000074382"/>
    </source>
</evidence>
<dbReference type="AlphaFoldDB" id="A0A147KIF3"/>
<comment type="caution">
    <text evidence="2">The sequence shown here is derived from an EMBL/GenBank/DDBJ whole genome shotgun (WGS) entry which is preliminary data.</text>
</comment>
<sequence length="96" mass="10186">MAEAMAGLADTFDDLITEVRAAAGSYVAAGYSRFRDDHYDSIKKVQDHGLTLADNIQAGAAEAALTDLDTSDGYQGAWPSLSRDINGSYGPPGRPY</sequence>
<name>A0A147KIF3_THECS</name>
<feature type="region of interest" description="Disordered" evidence="1">
    <location>
        <begin position="74"/>
        <end position="96"/>
    </location>
</feature>
<accession>A0A147KIF3</accession>
<gene>
    <name evidence="2" type="ORF">AC529_08830</name>
</gene>
<dbReference type="PATRIC" id="fig|665004.4.peg.1266"/>
<protein>
    <recommendedName>
        <fullName evidence="4">ESX-1 secretion-associated protein</fullName>
    </recommendedName>
</protein>
<organism evidence="2 3">
    <name type="scientific">Thermobifida cellulosilytica TB100</name>
    <dbReference type="NCBI Taxonomy" id="665004"/>
    <lineage>
        <taxon>Bacteria</taxon>
        <taxon>Bacillati</taxon>
        <taxon>Actinomycetota</taxon>
        <taxon>Actinomycetes</taxon>
        <taxon>Streptosporangiales</taxon>
        <taxon>Nocardiopsidaceae</taxon>
        <taxon>Thermobifida</taxon>
    </lineage>
</organism>
<evidence type="ECO:0000313" key="2">
    <source>
        <dbReference type="EMBL" id="KUP97073.1"/>
    </source>
</evidence>
<evidence type="ECO:0000256" key="1">
    <source>
        <dbReference type="SAM" id="MobiDB-lite"/>
    </source>
</evidence>
<keyword evidence="3" id="KW-1185">Reference proteome</keyword>